<keyword evidence="1" id="KW-1133">Transmembrane helix</keyword>
<keyword evidence="3" id="KW-1185">Reference proteome</keyword>
<name>A0ABW1NEE3_9ACTN</name>
<reference evidence="3" key="1">
    <citation type="journal article" date="2019" name="Int. J. Syst. Evol. Microbiol.">
        <title>The Global Catalogue of Microorganisms (GCM) 10K type strain sequencing project: providing services to taxonomists for standard genome sequencing and annotation.</title>
        <authorList>
            <consortium name="The Broad Institute Genomics Platform"/>
            <consortium name="The Broad Institute Genome Sequencing Center for Infectious Disease"/>
            <person name="Wu L."/>
            <person name="Ma J."/>
        </authorList>
    </citation>
    <scope>NUCLEOTIDE SEQUENCE [LARGE SCALE GENOMIC DNA]</scope>
    <source>
        <strain evidence="3">JCM 30346</strain>
    </source>
</reference>
<feature type="transmembrane region" description="Helical" evidence="1">
    <location>
        <begin position="20"/>
        <end position="43"/>
    </location>
</feature>
<gene>
    <name evidence="2" type="ORF">ACFP1K_07000</name>
</gene>
<sequence>MDLAVLPWVVDLTTIPWVQGGALGLGLAMVLTTTGAVIKGLLIPRKQHDDLRKDLTAVIEAVRADAAQAVKDARDDRDARVAEANADAEEWRRLWEEERGAHNLSRDAFDEQLRGELRVAAEGTQLAVALLQTVHTRQTGAGP</sequence>
<accession>A0ABW1NEE3</accession>
<protein>
    <recommendedName>
        <fullName evidence="4">F0F1 ATP synthase subunit B</fullName>
    </recommendedName>
</protein>
<evidence type="ECO:0000313" key="2">
    <source>
        <dbReference type="EMBL" id="MFC6080902.1"/>
    </source>
</evidence>
<evidence type="ECO:0000256" key="1">
    <source>
        <dbReference type="SAM" id="Phobius"/>
    </source>
</evidence>
<comment type="caution">
    <text evidence="2">The sequence shown here is derived from an EMBL/GenBank/DDBJ whole genome shotgun (WGS) entry which is preliminary data.</text>
</comment>
<dbReference type="EMBL" id="JBHSRF010000007">
    <property type="protein sequence ID" value="MFC6080902.1"/>
    <property type="molecule type" value="Genomic_DNA"/>
</dbReference>
<dbReference type="RefSeq" id="WP_380748173.1">
    <property type="nucleotide sequence ID" value="NZ_JBHSRF010000007.1"/>
</dbReference>
<proteinExistence type="predicted"/>
<dbReference type="Proteomes" id="UP001596137">
    <property type="component" value="Unassembled WGS sequence"/>
</dbReference>
<organism evidence="2 3">
    <name type="scientific">Sphaerisporangium aureirubrum</name>
    <dbReference type="NCBI Taxonomy" id="1544736"/>
    <lineage>
        <taxon>Bacteria</taxon>
        <taxon>Bacillati</taxon>
        <taxon>Actinomycetota</taxon>
        <taxon>Actinomycetes</taxon>
        <taxon>Streptosporangiales</taxon>
        <taxon>Streptosporangiaceae</taxon>
        <taxon>Sphaerisporangium</taxon>
    </lineage>
</organism>
<evidence type="ECO:0000313" key="3">
    <source>
        <dbReference type="Proteomes" id="UP001596137"/>
    </source>
</evidence>
<keyword evidence="1" id="KW-0812">Transmembrane</keyword>
<evidence type="ECO:0008006" key="4">
    <source>
        <dbReference type="Google" id="ProtNLM"/>
    </source>
</evidence>
<keyword evidence="1" id="KW-0472">Membrane</keyword>